<dbReference type="InterPro" id="IPR023485">
    <property type="entry name" value="Ptyr_pPase"/>
</dbReference>
<sequence>MSGRCPVLFVGAHNSGRSQMAGGYLRALCGGRVDVRTAGAEHADEVDPVVVVVMAEEGIDLGAVRPSVLSPSDVVASDVVITVGGADVCPYFHGVRYQDWEFEDPAVKDMECVRAVRQEIRLRVEGLLTDLPAVAPPVLPPDAATAGSAG</sequence>
<protein>
    <submittedName>
        <fullName evidence="3">Protein-tyrosine-phosphatase</fullName>
    </submittedName>
</protein>
<dbReference type="EMBL" id="RKRA01000001">
    <property type="protein sequence ID" value="RPF28002.1"/>
    <property type="molecule type" value="Genomic_DNA"/>
</dbReference>
<dbReference type="Pfam" id="PF01451">
    <property type="entry name" value="LMWPc"/>
    <property type="match status" value="1"/>
</dbReference>
<feature type="domain" description="Phosphotyrosine protein phosphatase I" evidence="2">
    <location>
        <begin position="5"/>
        <end position="130"/>
    </location>
</feature>
<name>A0A3N4ZR30_9MICO</name>
<evidence type="ECO:0000259" key="2">
    <source>
        <dbReference type="SMART" id="SM00226"/>
    </source>
</evidence>
<dbReference type="RefSeq" id="WP_123917955.1">
    <property type="nucleotide sequence ID" value="NZ_RKRA01000001.1"/>
</dbReference>
<dbReference type="AlphaFoldDB" id="A0A3N4ZR30"/>
<dbReference type="OrthoDB" id="9799372at2"/>
<dbReference type="PANTHER" id="PTHR43428">
    <property type="entry name" value="ARSENATE REDUCTASE"/>
    <property type="match status" value="1"/>
</dbReference>
<gene>
    <name evidence="3" type="ORF">EDD32_2509</name>
</gene>
<dbReference type="SMART" id="SM00226">
    <property type="entry name" value="LMWPc"/>
    <property type="match status" value="1"/>
</dbReference>
<dbReference type="Gene3D" id="3.40.50.2300">
    <property type="match status" value="1"/>
</dbReference>
<dbReference type="GO" id="GO:0046685">
    <property type="term" value="P:response to arsenic-containing substance"/>
    <property type="evidence" value="ECO:0007669"/>
    <property type="project" value="UniProtKB-KW"/>
</dbReference>
<accession>A0A3N4ZR30</accession>
<evidence type="ECO:0000313" key="3">
    <source>
        <dbReference type="EMBL" id="RPF28002.1"/>
    </source>
</evidence>
<evidence type="ECO:0000313" key="4">
    <source>
        <dbReference type="Proteomes" id="UP000280726"/>
    </source>
</evidence>
<keyword evidence="4" id="KW-1185">Reference proteome</keyword>
<dbReference type="PANTHER" id="PTHR43428:SF1">
    <property type="entry name" value="ARSENATE REDUCTASE"/>
    <property type="match status" value="1"/>
</dbReference>
<evidence type="ECO:0000256" key="1">
    <source>
        <dbReference type="ARBA" id="ARBA00022849"/>
    </source>
</evidence>
<organism evidence="3 4">
    <name type="scientific">Georgenia muralis</name>
    <dbReference type="NCBI Taxonomy" id="154117"/>
    <lineage>
        <taxon>Bacteria</taxon>
        <taxon>Bacillati</taxon>
        <taxon>Actinomycetota</taxon>
        <taxon>Actinomycetes</taxon>
        <taxon>Micrococcales</taxon>
        <taxon>Bogoriellaceae</taxon>
        <taxon>Georgenia</taxon>
    </lineage>
</organism>
<dbReference type="Proteomes" id="UP000280726">
    <property type="component" value="Unassembled WGS sequence"/>
</dbReference>
<dbReference type="InterPro" id="IPR036196">
    <property type="entry name" value="Ptyr_pPase_sf"/>
</dbReference>
<reference evidence="3 4" key="1">
    <citation type="submission" date="2018-11" db="EMBL/GenBank/DDBJ databases">
        <title>Sequencing the genomes of 1000 actinobacteria strains.</title>
        <authorList>
            <person name="Klenk H.-P."/>
        </authorList>
    </citation>
    <scope>NUCLEOTIDE SEQUENCE [LARGE SCALE GENOMIC DNA]</scope>
    <source>
        <strain evidence="3 4">DSM 14418</strain>
    </source>
</reference>
<dbReference type="SUPFAM" id="SSF52788">
    <property type="entry name" value="Phosphotyrosine protein phosphatases I"/>
    <property type="match status" value="1"/>
</dbReference>
<comment type="caution">
    <text evidence="3">The sequence shown here is derived from an EMBL/GenBank/DDBJ whole genome shotgun (WGS) entry which is preliminary data.</text>
</comment>
<keyword evidence="1" id="KW-0059">Arsenical resistance</keyword>
<proteinExistence type="predicted"/>